<sequence>MSSRRRGAERKSRKAARQRSVSPVASTDSENELDNDDKVYAPTSPAEWSHQRLSIHSPRLGYESPTTGNAALRYPAEWHQSPIYALPAELLIHILRSLTDTLDLYNCLFVCSNWCQCAVELLWLKPHLATKESFLSFLSVISPSNSQFPFDSTELVVNGQSLGRQPKESVVEPLFPYARFVRRLNLSVVADEVHDMHFMRLSACIRLERLTLNGCVHLTDSSLAILATMPQIIALDLTGVVDVTDRTLLGVTAASAKIQGINLEGCKKITDEGVLAIAEHCPMLRRIKLCELDNITNTSVSKLAQKCPLLIEIDLTGCINVGDAAVRDIWMHCSHLRELRLGRCINLGDTAFPVPQRLASSNNQPDQSNYRFQNSNSDPARLIMPTLPPLLLQKPLTHLRQLDLMSLRITDDAVAGIVSNAPKLRNLVLAKCTFLTDAAVRSISELGKHLQLLHLGHVESITDASIIHLAQSCVRLRYVDLACCTSLTNASVHALSALPKLRRIGLVKITNLTDDAVDYLTARAFTLERVHLSYCERISVQAIHRLLQSLTKLTHLSLTDVNAFKRKDLRAFCRPAPSNFNETQRAQFCVYSGSGIENLRQYLAKKLSDFTMLPDADDEADSANLEDDDAVQGFSGEGTHPPPQPIEMVNRSAFVDYPDADAGLFAEDAPERQYSGSDEERDTPRPRQRGINAFQLASGLQMMRSPRSFATSRGAPNADVHSQSASYAGSRSLGHAEAVATGSDRASASNNLRLRANAPSLGGNLPNPIVGALMHSRFQRARTRDESTAAESSRSTTSTSTPLQQHSPSPRIIAHPASDEDQVIYVDERKKRTSHLPSPTKLFSMGRSRPNVPVSRRGGSTLGAEANNSDPSTSGPGQARGQMASGSSSHSADLPQSIDSVGGVSQFQTRQRSRPADGAWTSDSSREGDVEVEGGQPRGECAADEAAEHSPRSAGQDVSRKSMEDSRSSTPNGSARSKRGIKGTLNAAERYTVSLFRSKGKGREDLSHGQSSNSSPAAHDDKDR</sequence>
<dbReference type="HOGENOM" id="CLU_010840_1_0_1"/>
<evidence type="ECO:0000313" key="4">
    <source>
        <dbReference type="EMBL" id="CCA68131.1"/>
    </source>
</evidence>
<evidence type="ECO:0000313" key="5">
    <source>
        <dbReference type="Proteomes" id="UP000007148"/>
    </source>
</evidence>
<dbReference type="InterPro" id="IPR006553">
    <property type="entry name" value="Leu-rich_rpt_Cys-con_subtyp"/>
</dbReference>
<feature type="region of interest" description="Disordered" evidence="1">
    <location>
        <begin position="708"/>
        <end position="729"/>
    </location>
</feature>
<dbReference type="PANTHER" id="PTHR13318:SF95">
    <property type="entry name" value="F-BOX PROTEIN YLR352W"/>
    <property type="match status" value="1"/>
</dbReference>
<reference evidence="4 5" key="1">
    <citation type="journal article" date="2011" name="PLoS Pathog.">
        <title>Endophytic Life Strategies Decoded by Genome and Transcriptome Analyses of the Mutualistic Root Symbiont Piriformospora indica.</title>
        <authorList>
            <person name="Zuccaro A."/>
            <person name="Lahrmann U."/>
            <person name="Guldener U."/>
            <person name="Langen G."/>
            <person name="Pfiffi S."/>
            <person name="Biedenkopf D."/>
            <person name="Wong P."/>
            <person name="Samans B."/>
            <person name="Grimm C."/>
            <person name="Basiewicz M."/>
            <person name="Murat C."/>
            <person name="Martin F."/>
            <person name="Kogel K.H."/>
        </authorList>
    </citation>
    <scope>NUCLEOTIDE SEQUENCE [LARGE SCALE GENOMIC DNA]</scope>
    <source>
        <strain evidence="4 5">DSM 11827</strain>
    </source>
</reference>
<feature type="domain" description="F-box" evidence="2">
    <location>
        <begin position="84"/>
        <end position="128"/>
    </location>
</feature>
<dbReference type="PANTHER" id="PTHR13318">
    <property type="entry name" value="PARTNER OF PAIRED, ISOFORM B-RELATED"/>
    <property type="match status" value="1"/>
</dbReference>
<dbReference type="Gene3D" id="3.80.10.10">
    <property type="entry name" value="Ribonuclease Inhibitor"/>
    <property type="match status" value="3"/>
</dbReference>
<dbReference type="Pfam" id="PF25372">
    <property type="entry name" value="DUF7885"/>
    <property type="match status" value="1"/>
</dbReference>
<feature type="region of interest" description="Disordered" evidence="1">
    <location>
        <begin position="665"/>
        <end position="689"/>
    </location>
</feature>
<evidence type="ECO:0000259" key="3">
    <source>
        <dbReference type="Pfam" id="PF25372"/>
    </source>
</evidence>
<dbReference type="STRING" id="1109443.G4T9Z7"/>
<dbReference type="Proteomes" id="UP000007148">
    <property type="component" value="Unassembled WGS sequence"/>
</dbReference>
<dbReference type="SUPFAM" id="SSF81383">
    <property type="entry name" value="F-box domain"/>
    <property type="match status" value="1"/>
</dbReference>
<gene>
    <name evidence="4" type="ORF">PIIN_01998</name>
</gene>
<name>G4T9Z7_SERID</name>
<feature type="region of interest" description="Disordered" evidence="1">
    <location>
        <begin position="1"/>
        <end position="45"/>
    </location>
</feature>
<dbReference type="GO" id="GO:0019005">
    <property type="term" value="C:SCF ubiquitin ligase complex"/>
    <property type="evidence" value="ECO:0007669"/>
    <property type="project" value="TreeGrafter"/>
</dbReference>
<dbReference type="InParanoid" id="G4T9Z7"/>
<dbReference type="GO" id="GO:0031146">
    <property type="term" value="P:SCF-dependent proteasomal ubiquitin-dependent protein catabolic process"/>
    <property type="evidence" value="ECO:0007669"/>
    <property type="project" value="TreeGrafter"/>
</dbReference>
<dbReference type="EMBL" id="CAFZ01000026">
    <property type="protein sequence ID" value="CCA68131.1"/>
    <property type="molecule type" value="Genomic_DNA"/>
</dbReference>
<feature type="compositionally biased region" description="Basic and acidic residues" evidence="1">
    <location>
        <begin position="958"/>
        <end position="967"/>
    </location>
</feature>
<dbReference type="AlphaFoldDB" id="G4T9Z7"/>
<dbReference type="InterPro" id="IPR036047">
    <property type="entry name" value="F-box-like_dom_sf"/>
</dbReference>
<feature type="region of interest" description="Disordered" evidence="1">
    <location>
        <begin position="778"/>
        <end position="1024"/>
    </location>
</feature>
<dbReference type="SMART" id="SM00367">
    <property type="entry name" value="LRR_CC"/>
    <property type="match status" value="11"/>
</dbReference>
<feature type="compositionally biased region" description="Polar residues" evidence="1">
    <location>
        <begin position="897"/>
        <end position="910"/>
    </location>
</feature>
<dbReference type="OrthoDB" id="10257471at2759"/>
<proteinExistence type="predicted"/>
<dbReference type="SUPFAM" id="SSF52047">
    <property type="entry name" value="RNI-like"/>
    <property type="match status" value="2"/>
</dbReference>
<feature type="domain" description="F-box/LRR-repeat protein 15-like leucin rich repeat" evidence="3">
    <location>
        <begin position="199"/>
        <end position="347"/>
    </location>
</feature>
<feature type="compositionally biased region" description="Polar residues" evidence="1">
    <location>
        <begin position="19"/>
        <end position="28"/>
    </location>
</feature>
<feature type="compositionally biased region" description="Basic residues" evidence="1">
    <location>
        <begin position="1"/>
        <end position="17"/>
    </location>
</feature>
<dbReference type="InterPro" id="IPR032675">
    <property type="entry name" value="LRR_dom_sf"/>
</dbReference>
<feature type="compositionally biased region" description="Polar residues" evidence="1">
    <location>
        <begin position="866"/>
        <end position="876"/>
    </location>
</feature>
<organism evidence="4 5">
    <name type="scientific">Serendipita indica (strain DSM 11827)</name>
    <name type="common">Root endophyte fungus</name>
    <name type="synonym">Piriformospora indica</name>
    <dbReference type="NCBI Taxonomy" id="1109443"/>
    <lineage>
        <taxon>Eukaryota</taxon>
        <taxon>Fungi</taxon>
        <taxon>Dikarya</taxon>
        <taxon>Basidiomycota</taxon>
        <taxon>Agaricomycotina</taxon>
        <taxon>Agaricomycetes</taxon>
        <taxon>Sebacinales</taxon>
        <taxon>Serendipitaceae</taxon>
        <taxon>Serendipita</taxon>
    </lineage>
</organism>
<evidence type="ECO:0000256" key="1">
    <source>
        <dbReference type="SAM" id="MobiDB-lite"/>
    </source>
</evidence>
<accession>G4T9Z7</accession>
<dbReference type="Pfam" id="PF12937">
    <property type="entry name" value="F-box-like"/>
    <property type="match status" value="1"/>
</dbReference>
<dbReference type="eggNOG" id="KOG1947">
    <property type="taxonomic scope" value="Eukaryota"/>
</dbReference>
<dbReference type="InterPro" id="IPR057207">
    <property type="entry name" value="FBXL15_LRR"/>
</dbReference>
<dbReference type="InterPro" id="IPR001810">
    <property type="entry name" value="F-box_dom"/>
</dbReference>
<protein>
    <submittedName>
        <fullName evidence="4">Related to GRR1-required for glucose repression and for glucose and cation transport</fullName>
    </submittedName>
</protein>
<feature type="compositionally biased region" description="Polar residues" evidence="1">
    <location>
        <begin position="720"/>
        <end position="729"/>
    </location>
</feature>
<feature type="compositionally biased region" description="Low complexity" evidence="1">
    <location>
        <begin position="789"/>
        <end position="801"/>
    </location>
</feature>
<keyword evidence="5" id="KW-1185">Reference proteome</keyword>
<dbReference type="OMA" id="YCERISV"/>
<evidence type="ECO:0000259" key="2">
    <source>
        <dbReference type="Pfam" id="PF12937"/>
    </source>
</evidence>
<comment type="caution">
    <text evidence="4">The sequence shown here is derived from an EMBL/GenBank/DDBJ whole genome shotgun (WGS) entry which is preliminary data.</text>
</comment>